<keyword evidence="2" id="KW-0812">Transmembrane</keyword>
<evidence type="ECO:0000259" key="4">
    <source>
        <dbReference type="Pfam" id="PF06580"/>
    </source>
</evidence>
<proteinExistence type="predicted"/>
<organism evidence="5 6">
    <name type="scientific">Abyssalbus ytuae</name>
    <dbReference type="NCBI Taxonomy" id="2926907"/>
    <lineage>
        <taxon>Bacteria</taxon>
        <taxon>Pseudomonadati</taxon>
        <taxon>Bacteroidota</taxon>
        <taxon>Flavobacteriia</taxon>
        <taxon>Flavobacteriales</taxon>
        <taxon>Flavobacteriaceae</taxon>
        <taxon>Abyssalbus</taxon>
    </lineage>
</organism>
<dbReference type="InterPro" id="IPR011990">
    <property type="entry name" value="TPR-like_helical_dom_sf"/>
</dbReference>
<keyword evidence="6" id="KW-1185">Reference proteome</keyword>
<dbReference type="InterPro" id="IPR050640">
    <property type="entry name" value="Bact_2-comp_sensor_kinase"/>
</dbReference>
<accession>A0A9E7CUU2</accession>
<keyword evidence="2" id="KW-0472">Membrane</keyword>
<keyword evidence="5" id="KW-0418">Kinase</keyword>
<dbReference type="InterPro" id="IPR010559">
    <property type="entry name" value="Sig_transdc_His_kin_internal"/>
</dbReference>
<dbReference type="Gene3D" id="3.30.565.10">
    <property type="entry name" value="Histidine kinase-like ATPase, C-terminal domain"/>
    <property type="match status" value="1"/>
</dbReference>
<feature type="repeat" description="TPR" evidence="1">
    <location>
        <begin position="192"/>
        <end position="225"/>
    </location>
</feature>
<feature type="signal peptide" evidence="3">
    <location>
        <begin position="1"/>
        <end position="21"/>
    </location>
</feature>
<evidence type="ECO:0000256" key="1">
    <source>
        <dbReference type="PROSITE-ProRule" id="PRU00339"/>
    </source>
</evidence>
<dbReference type="SMART" id="SM00028">
    <property type="entry name" value="TPR"/>
    <property type="match status" value="4"/>
</dbReference>
<feature type="domain" description="Signal transduction histidine kinase internal region" evidence="4">
    <location>
        <begin position="529"/>
        <end position="607"/>
    </location>
</feature>
<dbReference type="InterPro" id="IPR019734">
    <property type="entry name" value="TPR_rpt"/>
</dbReference>
<dbReference type="SUPFAM" id="SSF55874">
    <property type="entry name" value="ATPase domain of HSP90 chaperone/DNA topoisomerase II/histidine kinase"/>
    <property type="match status" value="1"/>
</dbReference>
<dbReference type="PROSITE" id="PS50005">
    <property type="entry name" value="TPR"/>
    <property type="match status" value="3"/>
</dbReference>
<dbReference type="PANTHER" id="PTHR34220">
    <property type="entry name" value="SENSOR HISTIDINE KINASE YPDA"/>
    <property type="match status" value="1"/>
</dbReference>
<dbReference type="EMBL" id="CP094358">
    <property type="protein sequence ID" value="UOB18957.1"/>
    <property type="molecule type" value="Genomic_DNA"/>
</dbReference>
<dbReference type="PANTHER" id="PTHR34220:SF7">
    <property type="entry name" value="SENSOR HISTIDINE KINASE YPDA"/>
    <property type="match status" value="1"/>
</dbReference>
<reference evidence="5" key="1">
    <citation type="submission" date="2022-03" db="EMBL/GenBank/DDBJ databases">
        <title>Description of Abyssus ytuae gen. nov., sp. nov., a novel member of the family Flavobacteriaceae isolated from the sediment of Mariana Trench.</title>
        <authorList>
            <person name="Zhang J."/>
            <person name="Xu X."/>
        </authorList>
    </citation>
    <scope>NUCLEOTIDE SEQUENCE</scope>
    <source>
        <strain evidence="5">MT3330</strain>
    </source>
</reference>
<dbReference type="SUPFAM" id="SSF48452">
    <property type="entry name" value="TPR-like"/>
    <property type="match status" value="2"/>
</dbReference>
<keyword evidence="3" id="KW-0732">Signal</keyword>
<dbReference type="Proteomes" id="UP000831290">
    <property type="component" value="Chromosome"/>
</dbReference>
<keyword evidence="5" id="KW-0808">Transferase</keyword>
<feature type="chain" id="PRO_5038389151" evidence="3">
    <location>
        <begin position="22"/>
        <end position="733"/>
    </location>
</feature>
<dbReference type="Gene3D" id="1.25.40.10">
    <property type="entry name" value="Tetratricopeptide repeat domain"/>
    <property type="match status" value="3"/>
</dbReference>
<gene>
    <name evidence="5" type="ORF">MQE35_06590</name>
</gene>
<feature type="repeat" description="TPR" evidence="1">
    <location>
        <begin position="230"/>
        <end position="263"/>
    </location>
</feature>
<evidence type="ECO:0000313" key="5">
    <source>
        <dbReference type="EMBL" id="UOB18957.1"/>
    </source>
</evidence>
<evidence type="ECO:0000313" key="6">
    <source>
        <dbReference type="Proteomes" id="UP000831290"/>
    </source>
</evidence>
<dbReference type="Pfam" id="PF06580">
    <property type="entry name" value="His_kinase"/>
    <property type="match status" value="1"/>
</dbReference>
<evidence type="ECO:0000256" key="2">
    <source>
        <dbReference type="SAM" id="Phobius"/>
    </source>
</evidence>
<sequence>MKKYFTLILFILLFHTGYSQSIQQEKSFIVKGSVKTYETREPIDNVRVYVVGGRATETDIFGEFSLQVKTGDIIFFESPNIETIKYTIKSDEDIDVLVKGYEREQSSKKISRRSITSLKHQNYLDSADFYKKTDIEKSLTFIEKSLSVLSGKSENEKTAQSFSKLGDIYLYYKQYDLAISNYKSSLNAGYTTETDINLGKAYVLNQEYENAQKVFSELLKQNQLTVYNSILIYEGLGDAYKGLNNNTGAINNYKKALKIARDNLVTPKITDLNSKIAGVYSEQKNITQAEQFYQNSLSLAKKENPKRAVQEKEKVADFYNQNKLYDKEIELRQSNLEEVELMEEAVQSPVPVSTEAQDSITSQKINYKIANAYIMQQEFDKAIPYLERSIAEADNREDLVVQKDATRKLSEVYKNVGDYTKALETYQEYVQLVDQLYIKKEQEISQASRFSRDITLKQNRISSLEKDRELSQSKYDLAVKDQQLVAESNKRQKLIIYALIFGMFMMALTIYLFYRNSRQQKLANNLLALKSLRTQMNPHFIFNALNSVNNFIAQSDERSANRYLTEFSTLMRAVLENSEEDFIPLSKEIELLELYTKLEHSRFKEKFDYEIKIDENVKVEDFQIPPMLVQPYVENAIWHGLRYKESKGHLKIQLTQPDSETIKITIEDDGIGRRKSTELKTLNQRKQKSKGMGNIKKRIRILNDMYKDKVDVFIEDVLKDSTGTRVILTLKKD</sequence>
<protein>
    <submittedName>
        <fullName evidence="5">Histidine kinase</fullName>
    </submittedName>
</protein>
<dbReference type="AlphaFoldDB" id="A0A9E7CUU2"/>
<dbReference type="RefSeq" id="WP_255845574.1">
    <property type="nucleotide sequence ID" value="NZ_CP094358.1"/>
</dbReference>
<name>A0A9E7CUU2_9FLAO</name>
<dbReference type="KEGG" id="fbm:MQE35_06590"/>
<dbReference type="Pfam" id="PF13181">
    <property type="entry name" value="TPR_8"/>
    <property type="match status" value="1"/>
</dbReference>
<dbReference type="InterPro" id="IPR036890">
    <property type="entry name" value="HATPase_C_sf"/>
</dbReference>
<feature type="repeat" description="TPR" evidence="1">
    <location>
        <begin position="403"/>
        <end position="436"/>
    </location>
</feature>
<feature type="transmembrane region" description="Helical" evidence="2">
    <location>
        <begin position="494"/>
        <end position="514"/>
    </location>
</feature>
<keyword evidence="1" id="KW-0802">TPR repeat</keyword>
<dbReference type="GO" id="GO:0016020">
    <property type="term" value="C:membrane"/>
    <property type="evidence" value="ECO:0007669"/>
    <property type="project" value="InterPro"/>
</dbReference>
<keyword evidence="2" id="KW-1133">Transmembrane helix</keyword>
<dbReference type="GO" id="GO:0000155">
    <property type="term" value="F:phosphorelay sensor kinase activity"/>
    <property type="evidence" value="ECO:0007669"/>
    <property type="project" value="InterPro"/>
</dbReference>
<evidence type="ECO:0000256" key="3">
    <source>
        <dbReference type="SAM" id="SignalP"/>
    </source>
</evidence>